<dbReference type="eggNOG" id="COG2206">
    <property type="taxonomic scope" value="Bacteria"/>
</dbReference>
<proteinExistence type="predicted"/>
<dbReference type="AlphaFoldDB" id="F7YX71"/>
<evidence type="ECO:0000256" key="1">
    <source>
        <dbReference type="SAM" id="Coils"/>
    </source>
</evidence>
<evidence type="ECO:0000313" key="4">
    <source>
        <dbReference type="EMBL" id="AEH51097.1"/>
    </source>
</evidence>
<dbReference type="InterPro" id="IPR003607">
    <property type="entry name" value="HD/PDEase_dom"/>
</dbReference>
<feature type="domain" description="HD" evidence="2">
    <location>
        <begin position="268"/>
        <end position="389"/>
    </location>
</feature>
<dbReference type="SUPFAM" id="SSF109604">
    <property type="entry name" value="HD-domain/PDEase-like"/>
    <property type="match status" value="1"/>
</dbReference>
<dbReference type="PROSITE" id="PS51831">
    <property type="entry name" value="HD"/>
    <property type="match status" value="1"/>
</dbReference>
<evidence type="ECO:0000259" key="3">
    <source>
        <dbReference type="PROSITE" id="PS51832"/>
    </source>
</evidence>
<dbReference type="PANTHER" id="PTHR43155">
    <property type="entry name" value="CYCLIC DI-GMP PHOSPHODIESTERASE PA4108-RELATED"/>
    <property type="match status" value="1"/>
</dbReference>
<dbReference type="Gene3D" id="1.10.3210.10">
    <property type="entry name" value="Hypothetical protein af1432"/>
    <property type="match status" value="1"/>
</dbReference>
<feature type="domain" description="HD-GYP" evidence="3">
    <location>
        <begin position="246"/>
        <end position="437"/>
    </location>
</feature>
<dbReference type="Pfam" id="PF13487">
    <property type="entry name" value="HD_5"/>
    <property type="match status" value="1"/>
</dbReference>
<dbReference type="KEGG" id="tta:Theth_1016"/>
<evidence type="ECO:0000259" key="2">
    <source>
        <dbReference type="PROSITE" id="PS51831"/>
    </source>
</evidence>
<feature type="coiled-coil region" evidence="1">
    <location>
        <begin position="22"/>
        <end position="140"/>
    </location>
</feature>
<dbReference type="SMART" id="SM00471">
    <property type="entry name" value="HDc"/>
    <property type="match status" value="1"/>
</dbReference>
<dbReference type="InterPro" id="IPR006674">
    <property type="entry name" value="HD_domain"/>
</dbReference>
<sequence length="437" mass="49732">MAKRISDITEPESKLSEEKHDLQIYKTILQAQTEKIDVLERKLKATEQMAAAMKSELAERDERIESLSKELTSAKEALYQKEKELNLANLELDARAQTIEAMNQQLLAMNEQLQAQIQELDAMNEELSRLLKELENSTEKFSNCLEKLADIAICNEEKVEEEIKATLLSVFEDADVRILNTKGIKLEFVQGMVFSQQSTTMLSINEQLALLITRKSPLLSAEIKFLNAIAKLFNIFMQIREYFKERESLSEKVINVLISSLSLYEPHTADHAKRLAKLSKEVALKLGLDQRRAELVSWAALVHDIGKLAVDKEILNKPSRLDPEEYEKVKTHPVIGAQLLKAGGLDEIAKIVMYHHERYDGKGYPEGLKADQIPIESRIICVIDAFDAMISDRPYRKAMTIEQAKEELLKNSGTQFDPKVVKIFLEAIEEMNKETEG</sequence>
<organism evidence="4 5">
    <name type="scientific">Pseudothermotoga thermarum DSM 5069</name>
    <dbReference type="NCBI Taxonomy" id="688269"/>
    <lineage>
        <taxon>Bacteria</taxon>
        <taxon>Thermotogati</taxon>
        <taxon>Thermotogota</taxon>
        <taxon>Thermotogae</taxon>
        <taxon>Thermotogales</taxon>
        <taxon>Thermotogaceae</taxon>
        <taxon>Pseudothermotoga</taxon>
    </lineage>
</organism>
<evidence type="ECO:0000313" key="5">
    <source>
        <dbReference type="Proteomes" id="UP000006804"/>
    </source>
</evidence>
<dbReference type="HOGENOM" id="CLU_000445_92_13_0"/>
<dbReference type="Proteomes" id="UP000006804">
    <property type="component" value="Chromosome"/>
</dbReference>
<gene>
    <name evidence="4" type="ORF">Theth_1016</name>
</gene>
<dbReference type="EMBL" id="CP002351">
    <property type="protein sequence ID" value="AEH51097.1"/>
    <property type="molecule type" value="Genomic_DNA"/>
</dbReference>
<dbReference type="InterPro" id="IPR037522">
    <property type="entry name" value="HD_GYP_dom"/>
</dbReference>
<dbReference type="PROSITE" id="PS51832">
    <property type="entry name" value="HD_GYP"/>
    <property type="match status" value="1"/>
</dbReference>
<dbReference type="NCBIfam" id="TIGR00277">
    <property type="entry name" value="HDIG"/>
    <property type="match status" value="1"/>
</dbReference>
<name>F7YX71_9THEM</name>
<dbReference type="STRING" id="688269.Theth_1016"/>
<protein>
    <submittedName>
        <fullName evidence="4">Metal dependent phosphohydrolase</fullName>
    </submittedName>
</protein>
<keyword evidence="1" id="KW-0175">Coiled coil</keyword>
<accession>F7YX71</accession>
<keyword evidence="4" id="KW-0378">Hydrolase</keyword>
<dbReference type="CDD" id="cd00077">
    <property type="entry name" value="HDc"/>
    <property type="match status" value="1"/>
</dbReference>
<reference evidence="4 5" key="1">
    <citation type="submission" date="2010-11" db="EMBL/GenBank/DDBJ databases">
        <title>The complete genome of Thermotoga thermarum DSM 5069.</title>
        <authorList>
            <consortium name="US DOE Joint Genome Institute (JGI-PGF)"/>
            <person name="Lucas S."/>
            <person name="Copeland A."/>
            <person name="Lapidus A."/>
            <person name="Bruce D."/>
            <person name="Goodwin L."/>
            <person name="Pitluck S."/>
            <person name="Kyrpides N."/>
            <person name="Mavromatis K."/>
            <person name="Ivanova N."/>
            <person name="Zeytun A."/>
            <person name="Brettin T."/>
            <person name="Detter J.C."/>
            <person name="Tapia R."/>
            <person name="Han C."/>
            <person name="Land M."/>
            <person name="Hauser L."/>
            <person name="Markowitz V."/>
            <person name="Cheng J.-F."/>
            <person name="Hugenholtz P."/>
            <person name="Woyke T."/>
            <person name="Wu D."/>
            <person name="Spring S."/>
            <person name="Schroeder M."/>
            <person name="Brambilla E."/>
            <person name="Klenk H.-P."/>
            <person name="Eisen J.A."/>
        </authorList>
    </citation>
    <scope>NUCLEOTIDE SEQUENCE [LARGE SCALE GENOMIC DNA]</scope>
    <source>
        <strain evidence="4 5">DSM 5069</strain>
    </source>
</reference>
<dbReference type="Gene3D" id="1.10.287.1490">
    <property type="match status" value="1"/>
</dbReference>
<dbReference type="GO" id="GO:0016787">
    <property type="term" value="F:hydrolase activity"/>
    <property type="evidence" value="ECO:0007669"/>
    <property type="project" value="UniProtKB-KW"/>
</dbReference>
<dbReference type="PATRIC" id="fig|688269.3.peg.1043"/>
<dbReference type="InterPro" id="IPR006675">
    <property type="entry name" value="HDIG_dom"/>
</dbReference>
<keyword evidence="5" id="KW-1185">Reference proteome</keyword>